<dbReference type="PANTHER" id="PTHR10694">
    <property type="entry name" value="LYSINE-SPECIFIC DEMETHYLASE"/>
    <property type="match status" value="1"/>
</dbReference>
<dbReference type="SMART" id="SM00541">
    <property type="entry name" value="FYRN"/>
    <property type="match status" value="1"/>
</dbReference>
<dbReference type="InterPro" id="IPR003347">
    <property type="entry name" value="JmjC_dom"/>
</dbReference>
<accession>A0A8J5GMX8</accession>
<dbReference type="InterPro" id="IPR004198">
    <property type="entry name" value="Znf_C5HC2"/>
</dbReference>
<protein>
    <submittedName>
        <fullName evidence="9">Uncharacterized protein</fullName>
    </submittedName>
</protein>
<dbReference type="PROSITE" id="PS51183">
    <property type="entry name" value="JMJN"/>
    <property type="match status" value="1"/>
</dbReference>
<dbReference type="InterPro" id="IPR003889">
    <property type="entry name" value="FYrich_C"/>
</dbReference>
<dbReference type="Pfam" id="PF02928">
    <property type="entry name" value="zf-C5HC2"/>
    <property type="match status" value="1"/>
</dbReference>
<proteinExistence type="predicted"/>
<dbReference type="GO" id="GO:0005634">
    <property type="term" value="C:nucleus"/>
    <property type="evidence" value="ECO:0007669"/>
    <property type="project" value="UniProtKB-SubCell"/>
</dbReference>
<dbReference type="SMART" id="SM00558">
    <property type="entry name" value="JmjC"/>
    <property type="match status" value="1"/>
</dbReference>
<keyword evidence="3" id="KW-0408">Iron</keyword>
<feature type="domain" description="JmjC" evidence="8">
    <location>
        <begin position="390"/>
        <end position="554"/>
    </location>
</feature>
<keyword evidence="6" id="KW-0472">Membrane</keyword>
<gene>
    <name evidence="9" type="ORF">ZIOFF_027490</name>
</gene>
<reference evidence="9 10" key="1">
    <citation type="submission" date="2020-08" db="EMBL/GenBank/DDBJ databases">
        <title>Plant Genome Project.</title>
        <authorList>
            <person name="Zhang R.-G."/>
        </authorList>
    </citation>
    <scope>NUCLEOTIDE SEQUENCE [LARGE SCALE GENOMIC DNA]</scope>
    <source>
        <tissue evidence="9">Rhizome</tissue>
    </source>
</reference>
<dbReference type="Pfam" id="PF02373">
    <property type="entry name" value="JmjC"/>
    <property type="match status" value="1"/>
</dbReference>
<dbReference type="EMBL" id="JACMSC010000008">
    <property type="protein sequence ID" value="KAG6509497.1"/>
    <property type="molecule type" value="Genomic_DNA"/>
</dbReference>
<evidence type="ECO:0000259" key="7">
    <source>
        <dbReference type="PROSITE" id="PS51183"/>
    </source>
</evidence>
<dbReference type="Gene3D" id="3.30.160.360">
    <property type="match status" value="1"/>
</dbReference>
<comment type="subcellular location">
    <subcellularLocation>
        <location evidence="1">Nucleus</location>
    </subcellularLocation>
</comment>
<keyword evidence="4" id="KW-0539">Nucleus</keyword>
<keyword evidence="10" id="KW-1185">Reference proteome</keyword>
<evidence type="ECO:0000259" key="8">
    <source>
        <dbReference type="PROSITE" id="PS51184"/>
    </source>
</evidence>
<organism evidence="9 10">
    <name type="scientific">Zingiber officinale</name>
    <name type="common">Ginger</name>
    <name type="synonym">Amomum zingiber</name>
    <dbReference type="NCBI Taxonomy" id="94328"/>
    <lineage>
        <taxon>Eukaryota</taxon>
        <taxon>Viridiplantae</taxon>
        <taxon>Streptophyta</taxon>
        <taxon>Embryophyta</taxon>
        <taxon>Tracheophyta</taxon>
        <taxon>Spermatophyta</taxon>
        <taxon>Magnoliopsida</taxon>
        <taxon>Liliopsida</taxon>
        <taxon>Zingiberales</taxon>
        <taxon>Zingiberaceae</taxon>
        <taxon>Zingiber</taxon>
    </lineage>
</organism>
<evidence type="ECO:0000256" key="3">
    <source>
        <dbReference type="ARBA" id="ARBA00023004"/>
    </source>
</evidence>
<feature type="transmembrane region" description="Helical" evidence="6">
    <location>
        <begin position="40"/>
        <end position="58"/>
    </location>
</feature>
<dbReference type="Pfam" id="PF05964">
    <property type="entry name" value="FYRN"/>
    <property type="match status" value="1"/>
</dbReference>
<evidence type="ECO:0000256" key="2">
    <source>
        <dbReference type="ARBA" id="ARBA00023002"/>
    </source>
</evidence>
<evidence type="ECO:0000256" key="1">
    <source>
        <dbReference type="ARBA" id="ARBA00004123"/>
    </source>
</evidence>
<comment type="caution">
    <text evidence="9">The sequence shown here is derived from an EMBL/GenBank/DDBJ whole genome shotgun (WGS) entry which is preliminary data.</text>
</comment>
<evidence type="ECO:0000256" key="4">
    <source>
        <dbReference type="ARBA" id="ARBA00023242"/>
    </source>
</evidence>
<keyword evidence="6" id="KW-1133">Transmembrane helix</keyword>
<name>A0A8J5GMX8_ZINOF</name>
<dbReference type="PROSITE" id="PS51184">
    <property type="entry name" value="JMJC"/>
    <property type="match status" value="1"/>
</dbReference>
<keyword evidence="2" id="KW-0560">Oxidoreductase</keyword>
<dbReference type="GO" id="GO:0000785">
    <property type="term" value="C:chromatin"/>
    <property type="evidence" value="ECO:0007669"/>
    <property type="project" value="TreeGrafter"/>
</dbReference>
<dbReference type="GO" id="GO:0010468">
    <property type="term" value="P:regulation of gene expression"/>
    <property type="evidence" value="ECO:0007669"/>
    <property type="project" value="TreeGrafter"/>
</dbReference>
<dbReference type="GO" id="GO:0034647">
    <property type="term" value="F:histone H3K4me/H3K4me2/H3K4me3 demethylase activity"/>
    <property type="evidence" value="ECO:0007669"/>
    <property type="project" value="TreeGrafter"/>
</dbReference>
<dbReference type="InterPro" id="IPR003349">
    <property type="entry name" value="JmjN"/>
</dbReference>
<evidence type="ECO:0000256" key="5">
    <source>
        <dbReference type="SAM" id="MobiDB-lite"/>
    </source>
</evidence>
<dbReference type="Pfam" id="PF02375">
    <property type="entry name" value="JmjN"/>
    <property type="match status" value="1"/>
</dbReference>
<feature type="compositionally biased region" description="Polar residues" evidence="5">
    <location>
        <begin position="791"/>
        <end position="808"/>
    </location>
</feature>
<dbReference type="PROSITE" id="PS51543">
    <property type="entry name" value="FYRC"/>
    <property type="match status" value="1"/>
</dbReference>
<dbReference type="Gene3D" id="2.60.120.650">
    <property type="entry name" value="Cupin"/>
    <property type="match status" value="1"/>
</dbReference>
<keyword evidence="6" id="KW-0812">Transmembrane</keyword>
<dbReference type="PROSITE" id="PS51542">
    <property type="entry name" value="FYRN"/>
    <property type="match status" value="1"/>
</dbReference>
<dbReference type="Proteomes" id="UP000734854">
    <property type="component" value="Unassembled WGS sequence"/>
</dbReference>
<dbReference type="SMART" id="SM00545">
    <property type="entry name" value="JmjN"/>
    <property type="match status" value="1"/>
</dbReference>
<feature type="domain" description="JmjN" evidence="7">
    <location>
        <begin position="198"/>
        <end position="239"/>
    </location>
</feature>
<dbReference type="InterPro" id="IPR003888">
    <property type="entry name" value="FYrich_N"/>
</dbReference>
<evidence type="ECO:0000256" key="6">
    <source>
        <dbReference type="SAM" id="Phobius"/>
    </source>
</evidence>
<evidence type="ECO:0000313" key="10">
    <source>
        <dbReference type="Proteomes" id="UP000734854"/>
    </source>
</evidence>
<feature type="region of interest" description="Disordered" evidence="5">
    <location>
        <begin position="791"/>
        <end position="820"/>
    </location>
</feature>
<evidence type="ECO:0000313" key="9">
    <source>
        <dbReference type="EMBL" id="KAG6509497.1"/>
    </source>
</evidence>
<feature type="transmembrane region" description="Helical" evidence="6">
    <location>
        <begin position="12"/>
        <end position="28"/>
    </location>
</feature>
<dbReference type="PANTHER" id="PTHR10694:SF113">
    <property type="entry name" value="PROTEIN JUMONJI"/>
    <property type="match status" value="1"/>
</dbReference>
<dbReference type="SMART" id="SM00542">
    <property type="entry name" value="FYRC"/>
    <property type="match status" value="1"/>
</dbReference>
<dbReference type="SUPFAM" id="SSF51197">
    <property type="entry name" value="Clavaminate synthase-like"/>
    <property type="match status" value="1"/>
</dbReference>
<dbReference type="Pfam" id="PF05965">
    <property type="entry name" value="FYRC"/>
    <property type="match status" value="1"/>
</dbReference>
<sequence length="1311" mass="147328">MQSGLESDSGIFAQLVINWLLALTSIALDRMLCLGVSNCGIIILFCQICLGFGVNLAVADPCLGRSCVEEIVSEDMLSSKEGPEDMPVDAREDAGIPVVNAGFANEPTVSPRKQLDSDTCDHTEMKFKRSLRRRNGIYYGVFDISSEEESEYQLPDHPMKRPRQRNDASRIIKKAKCEMEPSRWHPDEGQKRPVIDEAPVFYPTEEEFADTLGYIASIRKKAEKYGICRIIPPHSWSPPCPLRNNNFWSHTMFNTRIQEVNKLQNREPMRRKGRNRCEKRRKRKRRLRFGMARRRNSSAVSESNDCAGSDNDEKFGFQSGSDYTLETFKQYADEFKREYFGMKDSSEKDECQPSAEDIEGEYWRIVEDSTDDIEVLYGADLDTANFGSGFPKTFSENKAELDPYALSGWNLNNLPRLAGSVLSFEKEDISGVLHVEDHHLYSLNYMHFGDPKVWYGIPGIDAVKLEDAMKKHLPELFEEQPDLLHELVTQLSPSILKAEGVPVYRAIQKSGEFVLTFPRAYHSGFNCGFNCAEAVNVAPADWLPHGQCAVELYSEQHRKTSLSHDKLLLGVAWEAVKEKLGESPMYTNAKFKTWQNFCGKDGVLAQAVKARITLEHKRRESISSISSVRKMDRDFDYSTEKECFLCFYDLHLSAVVCECNSDRFACLSHAKLMCSCDPSKRCLLVRYNLEELDALVAVLEGNLSARKLPRLDGIEMLLPTQSKLLDRSKDSMEQSLSEYKSSLTDVIAMDADAGEHCKDNAKQVSGALCSGHRECKNSNLLQEPEQIFNMNNPFESRNTDSTESSIGNRRTKAFSGSVKERNSTIENSAAAELEVRSDLVLRNDVGSANSLKGKDNFLSGQNLNKGMNLDLNMAQPSMEPKIETQDGGYVEHKEAMISSVMVHKNWNSDMSRQDRSSFSVKCVSGKGRIRTRIENDNMLTNKGITIIDSDCVSSRALSPLPDLISSHACSEGLWNKASYSRETDFSCKSSPKLFGVNLQHQLCSASTLSDSQGSHSMRDSSNYSTTFSQNFHGFEKKHDMLKYRIEPLNFGKLMLGKQWSCRQAIFPNGFRSRINFFSVLDPTKLCNYISEVLDGGLQKPLFKTSMLDNAGAVAVSVEDNPEIYFSSTSALLCWEMVRERLNQEIVRQRNQGKHGLPELQSPESIDGLEMFGFLSPAIIRDIEALDPHHQTSEYWESKFSLSSVSELNDAKNVAAEAPLTLDTDVNRSGCSLNKGKLFGVDLTKTGEDAPSHGNTKESVEEVHSVLGRLFEKASHDELSMLLKVFCSKSGSSSWSAAYVTLLDKIQKKVHK</sequence>